<accession>A0A0B7HSE7</accession>
<gene>
    <name evidence="1" type="ORF">CCAN12_790134</name>
</gene>
<dbReference type="GeneID" id="69580105"/>
<reference evidence="1 2" key="1">
    <citation type="submission" date="2015-01" db="EMBL/GenBank/DDBJ databases">
        <authorList>
            <person name="Xiang T."/>
            <person name="Song Y."/>
            <person name="Huang L."/>
            <person name="Wang B."/>
            <person name="Wu P."/>
        </authorList>
    </citation>
    <scope>NUCLEOTIDE SEQUENCE [LARGE SCALE GENOMIC DNA]</scope>
    <source>
        <strain evidence="1 2">Cc12</strain>
    </source>
</reference>
<sequence length="184" mass="21547">MKYVRRFLGIIAVIVLMGWLFRGDIYRNLITYQSVGNRGNFALNNNELKVKLEGISIEDLDIENVINIAQKVTSETLTFSFEKCGDNPNLLLETQKANCMGYAQFFALVCNYMLKKNNLHKEWVAKVYIGKLKFLGNDIHQYFQSSFFKDHDFVVVENIRTQEIYAVDPTLYDYFIIKKVRFVR</sequence>
<organism evidence="1 2">
    <name type="scientific">Capnocytophaga canimorsus</name>
    <dbReference type="NCBI Taxonomy" id="28188"/>
    <lineage>
        <taxon>Bacteria</taxon>
        <taxon>Pseudomonadati</taxon>
        <taxon>Bacteroidota</taxon>
        <taxon>Flavobacteriia</taxon>
        <taxon>Flavobacteriales</taxon>
        <taxon>Flavobacteriaceae</taxon>
        <taxon>Capnocytophaga</taxon>
    </lineage>
</organism>
<dbReference type="Proteomes" id="UP000044026">
    <property type="component" value="Unassembled WGS sequence"/>
</dbReference>
<dbReference type="AlphaFoldDB" id="A0A0B7HSE7"/>
<protein>
    <submittedName>
        <fullName evidence="1">Uncharacterized protein</fullName>
    </submittedName>
</protein>
<proteinExistence type="predicted"/>
<evidence type="ECO:0000313" key="1">
    <source>
        <dbReference type="EMBL" id="CEN40837.1"/>
    </source>
</evidence>
<name>A0A0B7HSE7_9FLAO</name>
<dbReference type="RefSeq" id="WP_042001871.1">
    <property type="nucleotide sequence ID" value="NZ_CP022382.1"/>
</dbReference>
<evidence type="ECO:0000313" key="2">
    <source>
        <dbReference type="Proteomes" id="UP000044026"/>
    </source>
</evidence>
<dbReference type="EMBL" id="CDOE01000077">
    <property type="protein sequence ID" value="CEN40837.1"/>
    <property type="molecule type" value="Genomic_DNA"/>
</dbReference>